<dbReference type="SUPFAM" id="SSF52091">
    <property type="entry name" value="SpoIIaa-like"/>
    <property type="match status" value="1"/>
</dbReference>
<sequence>MNITSRSVQNVEILKLDGPLTGAAAAQVRDAIFKSLSMGARRSLLDMSSVATIDEPGIASLILSTNEALRRGGKAGFLNLLPEIKEQLSRTWLLTVCESYDNETKALQGLC</sequence>
<comment type="caution">
    <text evidence="2">The sequence shown here is derived from an EMBL/GenBank/DDBJ whole genome shotgun (WGS) entry which is preliminary data.</text>
</comment>
<dbReference type="PANTHER" id="PTHR33495">
    <property type="entry name" value="ANTI-SIGMA FACTOR ANTAGONIST TM_1081-RELATED-RELATED"/>
    <property type="match status" value="1"/>
</dbReference>
<dbReference type="CDD" id="cd07043">
    <property type="entry name" value="STAS_anti-anti-sigma_factors"/>
    <property type="match status" value="1"/>
</dbReference>
<dbReference type="RefSeq" id="WP_043396204.1">
    <property type="nucleotide sequence ID" value="NZ_JPMI01000109.1"/>
</dbReference>
<accession>A0A084SUN7</accession>
<dbReference type="Pfam" id="PF01740">
    <property type="entry name" value="STAS"/>
    <property type="match status" value="1"/>
</dbReference>
<dbReference type="Gene3D" id="3.30.750.24">
    <property type="entry name" value="STAS domain"/>
    <property type="match status" value="1"/>
</dbReference>
<dbReference type="Proteomes" id="UP000028547">
    <property type="component" value="Unassembled WGS sequence"/>
</dbReference>
<evidence type="ECO:0000313" key="3">
    <source>
        <dbReference type="Proteomes" id="UP000028547"/>
    </source>
</evidence>
<dbReference type="PROSITE" id="PS50801">
    <property type="entry name" value="STAS"/>
    <property type="match status" value="1"/>
</dbReference>
<proteinExistence type="predicted"/>
<organism evidence="2 3">
    <name type="scientific">Archangium violaceum Cb vi76</name>
    <dbReference type="NCBI Taxonomy" id="1406225"/>
    <lineage>
        <taxon>Bacteria</taxon>
        <taxon>Pseudomonadati</taxon>
        <taxon>Myxococcota</taxon>
        <taxon>Myxococcia</taxon>
        <taxon>Myxococcales</taxon>
        <taxon>Cystobacterineae</taxon>
        <taxon>Archangiaceae</taxon>
        <taxon>Archangium</taxon>
    </lineage>
</organism>
<name>A0A084SUN7_9BACT</name>
<dbReference type="InterPro" id="IPR036513">
    <property type="entry name" value="STAS_dom_sf"/>
</dbReference>
<evidence type="ECO:0000259" key="1">
    <source>
        <dbReference type="PROSITE" id="PS50801"/>
    </source>
</evidence>
<dbReference type="EMBL" id="JPMI01000109">
    <property type="protein sequence ID" value="KFA92172.1"/>
    <property type="molecule type" value="Genomic_DNA"/>
</dbReference>
<protein>
    <recommendedName>
        <fullName evidence="1">STAS domain-containing protein</fullName>
    </recommendedName>
</protein>
<dbReference type="AlphaFoldDB" id="A0A084SUN7"/>
<evidence type="ECO:0000313" key="2">
    <source>
        <dbReference type="EMBL" id="KFA92172.1"/>
    </source>
</evidence>
<feature type="domain" description="STAS" evidence="1">
    <location>
        <begin position="1"/>
        <end position="110"/>
    </location>
</feature>
<gene>
    <name evidence="2" type="ORF">Q664_17935</name>
</gene>
<reference evidence="2 3" key="1">
    <citation type="submission" date="2014-07" db="EMBL/GenBank/DDBJ databases">
        <title>Draft Genome Sequence of Gephyronic Acid Producer, Cystobacter violaceus Strain Cb vi76.</title>
        <authorList>
            <person name="Stevens D.C."/>
            <person name="Young J."/>
            <person name="Carmichael R."/>
            <person name="Tan J."/>
            <person name="Taylor R.E."/>
        </authorList>
    </citation>
    <scope>NUCLEOTIDE SEQUENCE [LARGE SCALE GENOMIC DNA]</scope>
    <source>
        <strain evidence="2 3">Cb vi76</strain>
    </source>
</reference>
<dbReference type="GO" id="GO:0043856">
    <property type="term" value="F:anti-sigma factor antagonist activity"/>
    <property type="evidence" value="ECO:0007669"/>
    <property type="project" value="TreeGrafter"/>
</dbReference>
<dbReference type="InterPro" id="IPR002645">
    <property type="entry name" value="STAS_dom"/>
</dbReference>